<feature type="binding site" evidence="3">
    <location>
        <position position="95"/>
    </location>
    <ligand>
        <name>S-adenosyl-L-methionine</name>
        <dbReference type="ChEBI" id="CHEBI:59789"/>
    </ligand>
</feature>
<keyword evidence="2 3" id="KW-0808">Transferase</keyword>
<proteinExistence type="inferred from homology"/>
<dbReference type="NCBIfam" id="TIGR03438">
    <property type="entry name" value="egtD_ergothio"/>
    <property type="match status" value="1"/>
</dbReference>
<evidence type="ECO:0000313" key="6">
    <source>
        <dbReference type="Proteomes" id="UP000184363"/>
    </source>
</evidence>
<comment type="similarity">
    <text evidence="3">Belongs to the methyltransferase superfamily. EgtD family.</text>
</comment>
<dbReference type="GO" id="GO:0032259">
    <property type="term" value="P:methylation"/>
    <property type="evidence" value="ECO:0007669"/>
    <property type="project" value="UniProtKB-KW"/>
</dbReference>
<dbReference type="SUPFAM" id="SSF53335">
    <property type="entry name" value="S-adenosyl-L-methionine-dependent methyltransferases"/>
    <property type="match status" value="1"/>
</dbReference>
<feature type="binding site" evidence="3">
    <location>
        <position position="169"/>
    </location>
    <ligand>
        <name>L-histidine</name>
        <dbReference type="ChEBI" id="CHEBI:57595"/>
    </ligand>
</feature>
<dbReference type="STRING" id="1848.SAMN05443637_101278"/>
<evidence type="ECO:0000259" key="4">
    <source>
        <dbReference type="Pfam" id="PF10017"/>
    </source>
</evidence>
<dbReference type="HAMAP" id="MF_02037">
    <property type="entry name" value="EgtD"/>
    <property type="match status" value="1"/>
</dbReference>
<dbReference type="OrthoDB" id="5289726at2"/>
<comment type="function">
    <text evidence="3">Catalyzes the SAM-dependent triple methylation of the alpha-amino group of histidine to form hercynine, a step in the biosynthesis pathway of ergothioneine.</text>
</comment>
<dbReference type="EMBL" id="FRAP01000001">
    <property type="protein sequence ID" value="SHJ95643.1"/>
    <property type="molecule type" value="Genomic_DNA"/>
</dbReference>
<dbReference type="PANTHER" id="PTHR43397:SF1">
    <property type="entry name" value="ERGOTHIONEINE BIOSYNTHESIS PROTEIN 1"/>
    <property type="match status" value="1"/>
</dbReference>
<feature type="domain" description="Histidine-specific methyltransferase SAM-dependent" evidence="4">
    <location>
        <begin position="22"/>
        <end position="322"/>
    </location>
</feature>
<dbReference type="Pfam" id="PF10017">
    <property type="entry name" value="Methyltransf_33"/>
    <property type="match status" value="1"/>
</dbReference>
<reference evidence="5 6" key="1">
    <citation type="submission" date="2016-11" db="EMBL/GenBank/DDBJ databases">
        <authorList>
            <person name="Jaros S."/>
            <person name="Januszkiewicz K."/>
            <person name="Wedrychowicz H."/>
        </authorList>
    </citation>
    <scope>NUCLEOTIDE SEQUENCE [LARGE SCALE GENOMIC DNA]</scope>
    <source>
        <strain evidence="5 6">DSM 43832</strain>
    </source>
</reference>
<feature type="binding site" evidence="3">
    <location>
        <begin position="144"/>
        <end position="145"/>
    </location>
    <ligand>
        <name>S-adenosyl-L-methionine</name>
        <dbReference type="ChEBI" id="CHEBI:59789"/>
    </ligand>
</feature>
<dbReference type="InterPro" id="IPR035094">
    <property type="entry name" value="EgtD"/>
</dbReference>
<evidence type="ECO:0000256" key="2">
    <source>
        <dbReference type="ARBA" id="ARBA00022679"/>
    </source>
</evidence>
<dbReference type="RefSeq" id="WP_073454963.1">
    <property type="nucleotide sequence ID" value="NZ_CALGVN010000063.1"/>
</dbReference>
<dbReference type="InterPro" id="IPR019257">
    <property type="entry name" value="MeTrfase_dom"/>
</dbReference>
<comment type="pathway">
    <text evidence="3">Amino-acid biosynthesis; ergothioneine biosynthesis.</text>
</comment>
<keyword evidence="3" id="KW-0949">S-adenosyl-L-methionine</keyword>
<gene>
    <name evidence="3" type="primary">egtD</name>
    <name evidence="5" type="ORF">SAMN05443637_101278</name>
</gene>
<feature type="binding site" evidence="3">
    <location>
        <position position="209"/>
    </location>
    <ligand>
        <name>L-histidine</name>
        <dbReference type="ChEBI" id="CHEBI:57595"/>
    </ligand>
</feature>
<organism evidence="5 6">
    <name type="scientific">Pseudonocardia thermophila</name>
    <dbReference type="NCBI Taxonomy" id="1848"/>
    <lineage>
        <taxon>Bacteria</taxon>
        <taxon>Bacillati</taxon>
        <taxon>Actinomycetota</taxon>
        <taxon>Actinomycetes</taxon>
        <taxon>Pseudonocardiales</taxon>
        <taxon>Pseudonocardiaceae</taxon>
        <taxon>Pseudonocardia</taxon>
    </lineage>
</organism>
<keyword evidence="1 3" id="KW-0489">Methyltransferase</keyword>
<dbReference type="GO" id="GO:0052699">
    <property type="term" value="P:ergothioneine biosynthetic process"/>
    <property type="evidence" value="ECO:0007669"/>
    <property type="project" value="UniProtKB-UniRule"/>
</dbReference>
<feature type="binding site" evidence="3">
    <location>
        <position position="59"/>
    </location>
    <ligand>
        <name>L-histidine</name>
        <dbReference type="ChEBI" id="CHEBI:57595"/>
    </ligand>
</feature>
<protein>
    <recommendedName>
        <fullName evidence="3">Histidine N-alpha-methyltransferase</fullName>
        <ecNumber evidence="3">2.1.1.44</ecNumber>
    </recommendedName>
    <alternativeName>
        <fullName evidence="3">Histidine trimethyltransferase</fullName>
    </alternativeName>
</protein>
<feature type="binding site" evidence="3">
    <location>
        <position position="116"/>
    </location>
    <ligand>
        <name>S-adenosyl-L-methionine</name>
        <dbReference type="ChEBI" id="CHEBI:59789"/>
    </ligand>
</feature>
<feature type="binding site" evidence="3">
    <location>
        <position position="89"/>
    </location>
    <ligand>
        <name>S-adenosyl-L-methionine</name>
        <dbReference type="ChEBI" id="CHEBI:59789"/>
    </ligand>
</feature>
<dbReference type="Proteomes" id="UP000184363">
    <property type="component" value="Unassembled WGS sequence"/>
</dbReference>
<dbReference type="InterPro" id="IPR017804">
    <property type="entry name" value="MeTrfase_EgtD-like"/>
</dbReference>
<dbReference type="Gene3D" id="3.40.50.150">
    <property type="entry name" value="Vaccinia Virus protein VP39"/>
    <property type="match status" value="1"/>
</dbReference>
<dbReference type="EC" id="2.1.1.44" evidence="3"/>
<keyword evidence="6" id="KW-1185">Reference proteome</keyword>
<dbReference type="GO" id="GO:0008276">
    <property type="term" value="F:protein methyltransferase activity"/>
    <property type="evidence" value="ECO:0007669"/>
    <property type="project" value="InterPro"/>
</dbReference>
<comment type="catalytic activity">
    <reaction evidence="3">
        <text>L-histidine + 3 S-adenosyl-L-methionine = hercynine + 3 S-adenosyl-L-homocysteine + 3 H(+)</text>
        <dbReference type="Rhea" id="RHEA:38471"/>
        <dbReference type="ChEBI" id="CHEBI:15378"/>
        <dbReference type="ChEBI" id="CHEBI:15781"/>
        <dbReference type="ChEBI" id="CHEBI:57595"/>
        <dbReference type="ChEBI" id="CHEBI:57856"/>
        <dbReference type="ChEBI" id="CHEBI:59789"/>
        <dbReference type="EC" id="2.1.1.44"/>
    </reaction>
</comment>
<dbReference type="InterPro" id="IPR029063">
    <property type="entry name" value="SAM-dependent_MTases_sf"/>
</dbReference>
<dbReference type="PANTHER" id="PTHR43397">
    <property type="entry name" value="ERGOTHIONEINE BIOSYNTHESIS PROTEIN 1"/>
    <property type="match status" value="1"/>
</dbReference>
<dbReference type="InterPro" id="IPR032888">
    <property type="entry name" value="EgtD_Actinobacteria"/>
</dbReference>
<dbReference type="GO" id="GO:0052706">
    <property type="term" value="F:L-histidine N(alpha)-methyltransferase activity"/>
    <property type="evidence" value="ECO:0007669"/>
    <property type="project" value="UniProtKB-UniRule"/>
</dbReference>
<evidence type="ECO:0000256" key="1">
    <source>
        <dbReference type="ARBA" id="ARBA00022603"/>
    </source>
</evidence>
<dbReference type="InterPro" id="IPR051128">
    <property type="entry name" value="EgtD_Methyltrsf_superfamily"/>
</dbReference>
<evidence type="ECO:0000313" key="5">
    <source>
        <dbReference type="EMBL" id="SHJ95643.1"/>
    </source>
</evidence>
<dbReference type="AlphaFoldDB" id="A0A1M6NJ05"/>
<feature type="binding site" evidence="3">
    <location>
        <begin position="285"/>
        <end position="287"/>
    </location>
    <ligand>
        <name>L-histidine</name>
        <dbReference type="ChEBI" id="CHEBI:57595"/>
    </ligand>
</feature>
<sequence length="331" mass="36315">MSAGTGLLDIHLTEDDAAAALRADVRAGLTAPLKNLPPKWFYDARGSALFERITRLPEYYPTRTERALLIDSVDEIAAATGADTLVELGSGSSEKTRLLLDAFVRAGTLRRYVPQDVSAPALRQAMDALAADYPQLELHGVVGDFTAHLDRLPLGQQRTVAFLGGTIGNLRPHERRVFLDQLRAVLQPGEHLLLGTGLVIDEPTLVAAYDDAAGITAEFNRNVLHVLNRELCADFVVDAFEHVALWDPVDEWIEMRLRATRAMTVHVRALDLVADFAAGEEMRTEISAKFHVAGVRQMLQASKFAPVRTWTDPLERFALTLAVAAEGDEMA</sequence>
<accession>A0A1M6NJ05</accession>
<name>A0A1M6NJ05_PSETH</name>
<dbReference type="UniPathway" id="UPA01014"/>
<dbReference type="PIRSF" id="PIRSF018005">
    <property type="entry name" value="UCP018005"/>
    <property type="match status" value="1"/>
</dbReference>
<comment type="subunit">
    <text evidence="3">Monomer.</text>
</comment>
<evidence type="ECO:0000256" key="3">
    <source>
        <dbReference type="HAMAP-Rule" id="MF_02037"/>
    </source>
</evidence>